<dbReference type="SUPFAM" id="SSF51569">
    <property type="entry name" value="Aldolase"/>
    <property type="match status" value="1"/>
</dbReference>
<dbReference type="RefSeq" id="WP_142949327.1">
    <property type="nucleotide sequence ID" value="NZ_ARXR01000040.1"/>
</dbReference>
<dbReference type="InterPro" id="IPR001585">
    <property type="entry name" value="TAL/FSA"/>
</dbReference>
<evidence type="ECO:0000256" key="4">
    <source>
        <dbReference type="ARBA" id="ARBA00013151"/>
    </source>
</evidence>
<reference evidence="9 10" key="1">
    <citation type="submission" date="2012-09" db="EMBL/GenBank/DDBJ databases">
        <title>Genome Sequence of alkane-degrading Bacterium Alcanivorax venustensis ISO4.</title>
        <authorList>
            <person name="Lai Q."/>
            <person name="Shao Z."/>
        </authorList>
    </citation>
    <scope>NUCLEOTIDE SEQUENCE [LARGE SCALE GENOMIC DNA]</scope>
    <source>
        <strain evidence="9 10">ISO4</strain>
    </source>
</reference>
<evidence type="ECO:0000256" key="8">
    <source>
        <dbReference type="ARBA" id="ARBA00048810"/>
    </source>
</evidence>
<evidence type="ECO:0000313" key="10">
    <source>
        <dbReference type="Proteomes" id="UP000644441"/>
    </source>
</evidence>
<dbReference type="PANTHER" id="PTHR10683:SF18">
    <property type="entry name" value="TRANSALDOLASE"/>
    <property type="match status" value="1"/>
</dbReference>
<organism evidence="9 10">
    <name type="scientific">Alloalcanivorax venustensis ISO4</name>
    <dbReference type="NCBI Taxonomy" id="1177184"/>
    <lineage>
        <taxon>Bacteria</taxon>
        <taxon>Pseudomonadati</taxon>
        <taxon>Pseudomonadota</taxon>
        <taxon>Gammaproteobacteria</taxon>
        <taxon>Oceanospirillales</taxon>
        <taxon>Alcanivoracaceae</taxon>
        <taxon>Alloalcanivorax</taxon>
    </lineage>
</organism>
<evidence type="ECO:0000256" key="3">
    <source>
        <dbReference type="ARBA" id="ARBA00008012"/>
    </source>
</evidence>
<evidence type="ECO:0000256" key="1">
    <source>
        <dbReference type="ARBA" id="ARBA00003518"/>
    </source>
</evidence>
<sequence>MISKRQQLEQWTTVVADTGDLERIAELRPHDATTNPSLLLAAARDERYRHLLDQARELARELGHEGDLTWCTDAFACVAGQAVLSHIPGLVSTEVDARLSFDTAATVAKARRLMALYRELEVPAERVLIKAAATWEGIQAARILEEEGVRCNLTLVFSAEQALAAAEAGATLISPFVGRIQDWHVKRGLEITDINQDPGVQSVREIFHLLKGRGLDTIVMGASFRNAAQIEALAGCDRLTISPALLGELAEDDGALSRCLDPDTVAPAEPDGALPARALNEARFRWSLNDNPMACDLLSDGIRRFAADQRALESLLTAEDIAA</sequence>
<comment type="pathway">
    <text evidence="2">Carbohydrate degradation; pentose phosphate pathway; D-glyceraldehyde 3-phosphate and beta-D-fructose 6-phosphate from D-ribose 5-phosphate and D-xylulose 5-phosphate (non-oxidative stage): step 2/3.</text>
</comment>
<dbReference type="Gene3D" id="3.20.20.70">
    <property type="entry name" value="Aldolase class I"/>
    <property type="match status" value="1"/>
</dbReference>
<accession>A0ABS0AJP4</accession>
<evidence type="ECO:0000256" key="7">
    <source>
        <dbReference type="ARBA" id="ARBA00023270"/>
    </source>
</evidence>
<dbReference type="PANTHER" id="PTHR10683">
    <property type="entry name" value="TRANSALDOLASE"/>
    <property type="match status" value="1"/>
</dbReference>
<dbReference type="EMBL" id="ARXR01000040">
    <property type="protein sequence ID" value="MBF5054358.1"/>
    <property type="molecule type" value="Genomic_DNA"/>
</dbReference>
<dbReference type="CDD" id="cd00957">
    <property type="entry name" value="Transaldolase_TalAB"/>
    <property type="match status" value="1"/>
</dbReference>
<dbReference type="InterPro" id="IPR013785">
    <property type="entry name" value="Aldolase_TIM"/>
</dbReference>
<dbReference type="GO" id="GO:0004801">
    <property type="term" value="F:transaldolase activity"/>
    <property type="evidence" value="ECO:0007669"/>
    <property type="project" value="UniProtKB-EC"/>
</dbReference>
<name>A0ABS0AJP4_9GAMM</name>
<keyword evidence="10" id="KW-1185">Reference proteome</keyword>
<gene>
    <name evidence="9" type="ORF">ISO4_02960</name>
</gene>
<comment type="similarity">
    <text evidence="3">Belongs to the transaldolase family. Type 1 subfamily.</text>
</comment>
<evidence type="ECO:0000313" key="9">
    <source>
        <dbReference type="EMBL" id="MBF5054358.1"/>
    </source>
</evidence>
<proteinExistence type="inferred from homology"/>
<dbReference type="InterPro" id="IPR018225">
    <property type="entry name" value="Transaldolase_AS"/>
</dbReference>
<keyword evidence="5 9" id="KW-0808">Transferase</keyword>
<dbReference type="EC" id="2.2.1.2" evidence="4"/>
<keyword evidence="7" id="KW-0704">Schiff base</keyword>
<evidence type="ECO:0000256" key="6">
    <source>
        <dbReference type="ARBA" id="ARBA00023126"/>
    </source>
</evidence>
<dbReference type="InterPro" id="IPR004730">
    <property type="entry name" value="Transaldolase_1"/>
</dbReference>
<protein>
    <recommendedName>
        <fullName evidence="4">transaldolase</fullName>
        <ecNumber evidence="4">2.2.1.2</ecNumber>
    </recommendedName>
</protein>
<evidence type="ECO:0000256" key="5">
    <source>
        <dbReference type="ARBA" id="ARBA00022679"/>
    </source>
</evidence>
<comment type="caution">
    <text evidence="9">The sequence shown here is derived from an EMBL/GenBank/DDBJ whole genome shotgun (WGS) entry which is preliminary data.</text>
</comment>
<comment type="function">
    <text evidence="1">Transaldolase is important for the balance of metabolites in the pentose-phosphate pathway.</text>
</comment>
<keyword evidence="6" id="KW-0570">Pentose shunt</keyword>
<comment type="catalytic activity">
    <reaction evidence="8">
        <text>D-sedoheptulose 7-phosphate + D-glyceraldehyde 3-phosphate = D-erythrose 4-phosphate + beta-D-fructose 6-phosphate</text>
        <dbReference type="Rhea" id="RHEA:17053"/>
        <dbReference type="ChEBI" id="CHEBI:16897"/>
        <dbReference type="ChEBI" id="CHEBI:57483"/>
        <dbReference type="ChEBI" id="CHEBI:57634"/>
        <dbReference type="ChEBI" id="CHEBI:59776"/>
        <dbReference type="EC" id="2.2.1.2"/>
    </reaction>
</comment>
<dbReference type="Proteomes" id="UP000644441">
    <property type="component" value="Unassembled WGS sequence"/>
</dbReference>
<evidence type="ECO:0000256" key="2">
    <source>
        <dbReference type="ARBA" id="ARBA00004857"/>
    </source>
</evidence>
<dbReference type="Pfam" id="PF00923">
    <property type="entry name" value="TAL_FSA"/>
    <property type="match status" value="1"/>
</dbReference>
<dbReference type="PROSITE" id="PS01054">
    <property type="entry name" value="TRANSALDOLASE_1"/>
    <property type="match status" value="1"/>
</dbReference>